<evidence type="ECO:0000259" key="6">
    <source>
        <dbReference type="Pfam" id="PF08100"/>
    </source>
</evidence>
<dbReference type="InterPro" id="IPR036388">
    <property type="entry name" value="WH-like_DNA-bd_sf"/>
</dbReference>
<gene>
    <name evidence="7" type="ORF">FHX81_0152</name>
</gene>
<dbReference type="OrthoDB" id="3804952at2"/>
<accession>A0A543J4Y8</accession>
<proteinExistence type="predicted"/>
<dbReference type="InterPro" id="IPR036390">
    <property type="entry name" value="WH_DNA-bd_sf"/>
</dbReference>
<name>A0A543J4Y8_9PSEU</name>
<dbReference type="InterPro" id="IPR001077">
    <property type="entry name" value="COMT_C"/>
</dbReference>
<dbReference type="Gene3D" id="1.10.10.10">
    <property type="entry name" value="Winged helix-like DNA-binding domain superfamily/Winged helix DNA-binding domain"/>
    <property type="match status" value="1"/>
</dbReference>
<keyword evidence="3" id="KW-0949">S-adenosyl-L-methionine</keyword>
<protein>
    <submittedName>
        <fullName evidence="7">Methyltransferase family protein</fullName>
    </submittedName>
</protein>
<dbReference type="AlphaFoldDB" id="A0A543J4Y8"/>
<evidence type="ECO:0000313" key="7">
    <source>
        <dbReference type="EMBL" id="TQM77905.1"/>
    </source>
</evidence>
<evidence type="ECO:0000259" key="5">
    <source>
        <dbReference type="Pfam" id="PF00891"/>
    </source>
</evidence>
<dbReference type="InterPro" id="IPR016461">
    <property type="entry name" value="COMT-like"/>
</dbReference>
<feature type="domain" description="O-methyltransferase dimerisation" evidence="6">
    <location>
        <begin position="27"/>
        <end position="88"/>
    </location>
</feature>
<dbReference type="EMBL" id="VFPP01000001">
    <property type="protein sequence ID" value="TQM77905.1"/>
    <property type="molecule type" value="Genomic_DNA"/>
</dbReference>
<dbReference type="SUPFAM" id="SSF53335">
    <property type="entry name" value="S-adenosyl-L-methionine-dependent methyltransferases"/>
    <property type="match status" value="1"/>
</dbReference>
<dbReference type="Proteomes" id="UP000316628">
    <property type="component" value="Unassembled WGS sequence"/>
</dbReference>
<dbReference type="GO" id="GO:0008171">
    <property type="term" value="F:O-methyltransferase activity"/>
    <property type="evidence" value="ECO:0007669"/>
    <property type="project" value="InterPro"/>
</dbReference>
<keyword evidence="2 7" id="KW-0808">Transferase</keyword>
<evidence type="ECO:0000256" key="1">
    <source>
        <dbReference type="ARBA" id="ARBA00022603"/>
    </source>
</evidence>
<feature type="region of interest" description="Disordered" evidence="4">
    <location>
        <begin position="313"/>
        <end position="335"/>
    </location>
</feature>
<dbReference type="GO" id="GO:0032259">
    <property type="term" value="P:methylation"/>
    <property type="evidence" value="ECO:0007669"/>
    <property type="project" value="UniProtKB-KW"/>
</dbReference>
<evidence type="ECO:0000256" key="4">
    <source>
        <dbReference type="SAM" id="MobiDB-lite"/>
    </source>
</evidence>
<evidence type="ECO:0000313" key="8">
    <source>
        <dbReference type="Proteomes" id="UP000316628"/>
    </source>
</evidence>
<organism evidence="7 8">
    <name type="scientific">Saccharothrix saharensis</name>
    <dbReference type="NCBI Taxonomy" id="571190"/>
    <lineage>
        <taxon>Bacteria</taxon>
        <taxon>Bacillati</taxon>
        <taxon>Actinomycetota</taxon>
        <taxon>Actinomycetes</taxon>
        <taxon>Pseudonocardiales</taxon>
        <taxon>Pseudonocardiaceae</taxon>
        <taxon>Saccharothrix</taxon>
    </lineage>
</organism>
<dbReference type="Pfam" id="PF08100">
    <property type="entry name" value="Dimerisation"/>
    <property type="match status" value="1"/>
</dbReference>
<sequence length="335" mass="34879">MPLHLGPDDGPPSFHDLLATAGYRAVAAGLRLGVFDALADGPRPVASLAAELGADPRGTGLLADALVSFGYLTGGPDGYANTDGTTRWLAGGGYSEVDRFWSVVLFESWEGLAESVRTGKPALDFYGWLAERPEVLRRFQGMLAGHADAIAPEVASIVPVGSTVLDVGGGHAKHAIRLCTAHPSLEATVIDLPDALAVGAAAVTDAGLCRRITLRAGDYDTLDLGSDYDTVLLFNVVHGRTAAANRSLLDRVAAALRPGGAVVLLEHDEHSPDRASDAFARVFSLNLFHGQGGQVYGAAEITTWLTAAGLTPPTTHPLTTSPGQSLLVSHKPQPA</sequence>
<dbReference type="PANTHER" id="PTHR43712:SF2">
    <property type="entry name" value="O-METHYLTRANSFERASE CICE"/>
    <property type="match status" value="1"/>
</dbReference>
<dbReference type="Pfam" id="PF00891">
    <property type="entry name" value="Methyltransf_2"/>
    <property type="match status" value="1"/>
</dbReference>
<dbReference type="CDD" id="cd02440">
    <property type="entry name" value="AdoMet_MTases"/>
    <property type="match status" value="1"/>
</dbReference>
<evidence type="ECO:0000256" key="3">
    <source>
        <dbReference type="ARBA" id="ARBA00022691"/>
    </source>
</evidence>
<dbReference type="InterPro" id="IPR029063">
    <property type="entry name" value="SAM-dependent_MTases_sf"/>
</dbReference>
<evidence type="ECO:0000256" key="2">
    <source>
        <dbReference type="ARBA" id="ARBA00022679"/>
    </source>
</evidence>
<dbReference type="RefSeq" id="WP_141974730.1">
    <property type="nucleotide sequence ID" value="NZ_VFPP01000001.1"/>
</dbReference>
<keyword evidence="1 7" id="KW-0489">Methyltransferase</keyword>
<dbReference type="GO" id="GO:0046983">
    <property type="term" value="F:protein dimerization activity"/>
    <property type="evidence" value="ECO:0007669"/>
    <property type="project" value="InterPro"/>
</dbReference>
<dbReference type="Gene3D" id="3.40.50.150">
    <property type="entry name" value="Vaccinia Virus protein VP39"/>
    <property type="match status" value="1"/>
</dbReference>
<dbReference type="InterPro" id="IPR012967">
    <property type="entry name" value="COMT_dimerisation"/>
</dbReference>
<feature type="domain" description="O-methyltransferase C-terminal" evidence="5">
    <location>
        <begin position="162"/>
        <end position="310"/>
    </location>
</feature>
<dbReference type="PANTHER" id="PTHR43712">
    <property type="entry name" value="PUTATIVE (AFU_ORTHOLOGUE AFUA_4G14580)-RELATED"/>
    <property type="match status" value="1"/>
</dbReference>
<dbReference type="SUPFAM" id="SSF46785">
    <property type="entry name" value="Winged helix' DNA-binding domain"/>
    <property type="match status" value="1"/>
</dbReference>
<reference evidence="7 8" key="1">
    <citation type="submission" date="2019-06" db="EMBL/GenBank/DDBJ databases">
        <title>Sequencing the genomes of 1000 actinobacteria strains.</title>
        <authorList>
            <person name="Klenk H.-P."/>
        </authorList>
    </citation>
    <scope>NUCLEOTIDE SEQUENCE [LARGE SCALE GENOMIC DNA]</scope>
    <source>
        <strain evidence="7 8">DSM 45456</strain>
    </source>
</reference>
<comment type="caution">
    <text evidence="7">The sequence shown here is derived from an EMBL/GenBank/DDBJ whole genome shotgun (WGS) entry which is preliminary data.</text>
</comment>
<keyword evidence="8" id="KW-1185">Reference proteome</keyword>
<dbReference type="PROSITE" id="PS51683">
    <property type="entry name" value="SAM_OMT_II"/>
    <property type="match status" value="1"/>
</dbReference>